<evidence type="ECO:0000256" key="1">
    <source>
        <dbReference type="ARBA" id="ARBA00023015"/>
    </source>
</evidence>
<keyword evidence="3" id="KW-0804">Transcription</keyword>
<dbReference type="CDD" id="cd00090">
    <property type="entry name" value="HTH_ARSR"/>
    <property type="match status" value="1"/>
</dbReference>
<dbReference type="Pfam" id="PF13412">
    <property type="entry name" value="HTH_24"/>
    <property type="match status" value="1"/>
</dbReference>
<dbReference type="InterPro" id="IPR036390">
    <property type="entry name" value="WH_DNA-bd_sf"/>
</dbReference>
<dbReference type="PRINTS" id="PR00033">
    <property type="entry name" value="HTHASNC"/>
</dbReference>
<dbReference type="GO" id="GO:0043565">
    <property type="term" value="F:sequence-specific DNA binding"/>
    <property type="evidence" value="ECO:0007669"/>
    <property type="project" value="InterPro"/>
</dbReference>
<dbReference type="Gene3D" id="1.10.10.10">
    <property type="entry name" value="Winged helix-like DNA-binding domain superfamily/Winged helix DNA-binding domain"/>
    <property type="match status" value="1"/>
</dbReference>
<evidence type="ECO:0000313" key="8">
    <source>
        <dbReference type="Proteomes" id="UP001221268"/>
    </source>
</evidence>
<dbReference type="SMART" id="SM00344">
    <property type="entry name" value="HTH_ASNC"/>
    <property type="match status" value="1"/>
</dbReference>
<dbReference type="InterPro" id="IPR011008">
    <property type="entry name" value="Dimeric_a/b-barrel"/>
</dbReference>
<evidence type="ECO:0000256" key="3">
    <source>
        <dbReference type="ARBA" id="ARBA00023163"/>
    </source>
</evidence>
<evidence type="ECO:0000256" key="2">
    <source>
        <dbReference type="ARBA" id="ARBA00023125"/>
    </source>
</evidence>
<reference evidence="5" key="1">
    <citation type="submission" date="2022-01" db="EMBL/GenBank/DDBJ databases">
        <title>Neisseria sp. ZJ104.</title>
        <authorList>
            <person name="Yang C."/>
        </authorList>
    </citation>
    <scope>NUCLEOTIDE SEQUENCE</scope>
    <source>
        <strain evidence="5">ZJ104</strain>
    </source>
</reference>
<dbReference type="RefSeq" id="WP_237090726.1">
    <property type="nucleotide sequence ID" value="NZ_CP116766.1"/>
</dbReference>
<dbReference type="Pfam" id="PF01037">
    <property type="entry name" value="AsnC_trans_reg"/>
    <property type="match status" value="1"/>
</dbReference>
<dbReference type="Proteomes" id="UP001221268">
    <property type="component" value="Chromosome"/>
</dbReference>
<dbReference type="InterPro" id="IPR011991">
    <property type="entry name" value="ArsR-like_HTH"/>
</dbReference>
<organism evidence="5 7">
    <name type="scientific">Neisseria lisongii</name>
    <dbReference type="NCBI Taxonomy" id="2912188"/>
    <lineage>
        <taxon>Bacteria</taxon>
        <taxon>Pseudomonadati</taxon>
        <taxon>Pseudomonadota</taxon>
        <taxon>Betaproteobacteria</taxon>
        <taxon>Neisseriales</taxon>
        <taxon>Neisseriaceae</taxon>
        <taxon>Neisseria</taxon>
    </lineage>
</organism>
<dbReference type="InterPro" id="IPR019888">
    <property type="entry name" value="Tscrpt_reg_AsnC-like"/>
</dbReference>
<keyword evidence="2" id="KW-0238">DNA-binding</keyword>
<dbReference type="InterPro" id="IPR000485">
    <property type="entry name" value="AsnC-type_HTH_dom"/>
</dbReference>
<dbReference type="Gene3D" id="3.30.70.920">
    <property type="match status" value="1"/>
</dbReference>
<sequence length="144" mass="16282">MDNYDMKILQALHQNARITMKELSQKVHLSQPACTERVKKMEANGIIRQYTAVIDWSKLSYPLATVVRIRPLPGYLQEVERIIKEMGNIAWCVKVTGDDAFICQMLIHSVSELDACLSKIAQIATTNTSVIKSTVVENQFIQSN</sequence>
<dbReference type="Proteomes" id="UP001201397">
    <property type="component" value="Unassembled WGS sequence"/>
</dbReference>
<dbReference type="AlphaFoldDB" id="A0AAW5AKG8"/>
<evidence type="ECO:0000313" key="5">
    <source>
        <dbReference type="EMBL" id="MCF7528966.1"/>
    </source>
</evidence>
<protein>
    <submittedName>
        <fullName evidence="5">Lrp/AsnC family transcriptional regulator</fullName>
    </submittedName>
</protein>
<keyword evidence="8" id="KW-1185">Reference proteome</keyword>
<dbReference type="PANTHER" id="PTHR30154:SF51">
    <property type="entry name" value="ASNC-FAMILY TRANSCRIPTIONAL REGULATORY PROTEIN"/>
    <property type="match status" value="1"/>
</dbReference>
<dbReference type="SUPFAM" id="SSF46785">
    <property type="entry name" value="Winged helix' DNA-binding domain"/>
    <property type="match status" value="1"/>
</dbReference>
<dbReference type="GO" id="GO:0005829">
    <property type="term" value="C:cytosol"/>
    <property type="evidence" value="ECO:0007669"/>
    <property type="project" value="TreeGrafter"/>
</dbReference>
<dbReference type="PANTHER" id="PTHR30154">
    <property type="entry name" value="LEUCINE-RESPONSIVE REGULATORY PROTEIN"/>
    <property type="match status" value="1"/>
</dbReference>
<dbReference type="PROSITE" id="PS50956">
    <property type="entry name" value="HTH_ASNC_2"/>
    <property type="match status" value="1"/>
</dbReference>
<dbReference type="GO" id="GO:0043200">
    <property type="term" value="P:response to amino acid"/>
    <property type="evidence" value="ECO:0007669"/>
    <property type="project" value="TreeGrafter"/>
</dbReference>
<gene>
    <name evidence="5" type="ORF">L4H06_01755</name>
    <name evidence="6" type="ORF">PJU73_07945</name>
</gene>
<evidence type="ECO:0000313" key="6">
    <source>
        <dbReference type="EMBL" id="WCL71260.1"/>
    </source>
</evidence>
<dbReference type="EMBL" id="CP116766">
    <property type="protein sequence ID" value="WCL71260.1"/>
    <property type="molecule type" value="Genomic_DNA"/>
</dbReference>
<name>A0AAW5AKG8_9NEIS</name>
<dbReference type="SUPFAM" id="SSF54909">
    <property type="entry name" value="Dimeric alpha+beta barrel"/>
    <property type="match status" value="1"/>
</dbReference>
<dbReference type="InterPro" id="IPR019887">
    <property type="entry name" value="Tscrpt_reg_AsnC/Lrp_C"/>
</dbReference>
<feature type="domain" description="HTH asnC-type" evidence="4">
    <location>
        <begin position="1"/>
        <end position="62"/>
    </location>
</feature>
<proteinExistence type="predicted"/>
<dbReference type="InterPro" id="IPR036388">
    <property type="entry name" value="WH-like_DNA-bd_sf"/>
</dbReference>
<accession>A0AAW5AKG8</accession>
<keyword evidence="1" id="KW-0805">Transcription regulation</keyword>
<evidence type="ECO:0000259" key="4">
    <source>
        <dbReference type="PROSITE" id="PS50956"/>
    </source>
</evidence>
<reference evidence="6 8" key="2">
    <citation type="submission" date="2023-01" db="EMBL/GenBank/DDBJ databases">
        <authorList>
            <person name="Yang C."/>
        </authorList>
    </citation>
    <scope>NUCLEOTIDE SEQUENCE [LARGE SCALE GENOMIC DNA]</scope>
    <source>
        <strain evidence="6 8">ZJ106</strain>
    </source>
</reference>
<dbReference type="GO" id="GO:0006355">
    <property type="term" value="P:regulation of DNA-templated transcription"/>
    <property type="evidence" value="ECO:0007669"/>
    <property type="project" value="UniProtKB-ARBA"/>
</dbReference>
<dbReference type="EMBL" id="JAKKDL010000002">
    <property type="protein sequence ID" value="MCF7528966.1"/>
    <property type="molecule type" value="Genomic_DNA"/>
</dbReference>
<dbReference type="FunFam" id="1.10.10.10:FF:000186">
    <property type="entry name" value="AsnC family transcriptional regulator"/>
    <property type="match status" value="1"/>
</dbReference>
<evidence type="ECO:0000313" key="7">
    <source>
        <dbReference type="Proteomes" id="UP001201397"/>
    </source>
</evidence>